<name>A0A6C0KRN0_9ZZZZ</name>
<protein>
    <submittedName>
        <fullName evidence="1">Uncharacterized protein</fullName>
    </submittedName>
</protein>
<dbReference type="AlphaFoldDB" id="A0A6C0KRN0"/>
<organism evidence="1">
    <name type="scientific">viral metagenome</name>
    <dbReference type="NCBI Taxonomy" id="1070528"/>
    <lineage>
        <taxon>unclassified sequences</taxon>
        <taxon>metagenomes</taxon>
        <taxon>organismal metagenomes</taxon>
    </lineage>
</organism>
<accession>A0A6C0KRN0</accession>
<dbReference type="EMBL" id="MN740970">
    <property type="protein sequence ID" value="QHU20622.1"/>
    <property type="molecule type" value="Genomic_DNA"/>
</dbReference>
<evidence type="ECO:0000313" key="1">
    <source>
        <dbReference type="EMBL" id="QHU20622.1"/>
    </source>
</evidence>
<reference evidence="1" key="1">
    <citation type="journal article" date="2020" name="Nature">
        <title>Giant virus diversity and host interactions through global metagenomics.</title>
        <authorList>
            <person name="Schulz F."/>
            <person name="Roux S."/>
            <person name="Paez-Espino D."/>
            <person name="Jungbluth S."/>
            <person name="Walsh D.A."/>
            <person name="Denef V.J."/>
            <person name="McMahon K.D."/>
            <person name="Konstantinidis K.T."/>
            <person name="Eloe-Fadrosh E.A."/>
            <person name="Kyrpides N.C."/>
            <person name="Woyke T."/>
        </authorList>
    </citation>
    <scope>NUCLEOTIDE SEQUENCE</scope>
    <source>
        <strain evidence="1">GVMAG-S-3300013093-109</strain>
    </source>
</reference>
<sequence>MPTINGNRYASRHVPRRDVLEEIYKRDELRKQQINQMTIHLIKKEDKHRDCCIMM</sequence>
<proteinExistence type="predicted"/>